<evidence type="ECO:0000313" key="3">
    <source>
        <dbReference type="EMBL" id="MBO3733467.1"/>
    </source>
</evidence>
<feature type="compositionally biased region" description="Pro residues" evidence="1">
    <location>
        <begin position="213"/>
        <end position="224"/>
    </location>
</feature>
<feature type="compositionally biased region" description="Pro residues" evidence="1">
    <location>
        <begin position="234"/>
        <end position="248"/>
    </location>
</feature>
<gene>
    <name evidence="3" type="ORF">J5V16_11580</name>
</gene>
<organism evidence="3 4">
    <name type="scientific">Glycomyces niveus</name>
    <dbReference type="NCBI Taxonomy" id="2820287"/>
    <lineage>
        <taxon>Bacteria</taxon>
        <taxon>Bacillati</taxon>
        <taxon>Actinomycetota</taxon>
        <taxon>Actinomycetes</taxon>
        <taxon>Glycomycetales</taxon>
        <taxon>Glycomycetaceae</taxon>
        <taxon>Glycomyces</taxon>
    </lineage>
</organism>
<evidence type="ECO:0000256" key="2">
    <source>
        <dbReference type="SAM" id="Phobius"/>
    </source>
</evidence>
<reference evidence="3 4" key="1">
    <citation type="submission" date="2021-03" db="EMBL/GenBank/DDBJ databases">
        <title>Glycomyces sp. nov., a novel actinomycete isolated from soil.</title>
        <authorList>
            <person name="Yang X."/>
            <person name="Xu X."/>
        </authorList>
    </citation>
    <scope>NUCLEOTIDE SEQUENCE [LARGE SCALE GENOMIC DNA]</scope>
    <source>
        <strain evidence="3 4">NEAU-S30</strain>
    </source>
</reference>
<protein>
    <recommendedName>
        <fullName evidence="5">DUF2975 domain-containing protein</fullName>
    </recommendedName>
</protein>
<dbReference type="RefSeq" id="WP_208496382.1">
    <property type="nucleotide sequence ID" value="NZ_JAGFNP010000005.1"/>
</dbReference>
<keyword evidence="2" id="KW-0472">Membrane</keyword>
<evidence type="ECO:0000256" key="1">
    <source>
        <dbReference type="SAM" id="MobiDB-lite"/>
    </source>
</evidence>
<keyword evidence="4" id="KW-1185">Reference proteome</keyword>
<feature type="transmembrane region" description="Helical" evidence="2">
    <location>
        <begin position="117"/>
        <end position="136"/>
    </location>
</feature>
<keyword evidence="2" id="KW-0812">Transmembrane</keyword>
<feature type="transmembrane region" description="Helical" evidence="2">
    <location>
        <begin position="26"/>
        <end position="49"/>
    </location>
</feature>
<name>A0ABS3U3W7_9ACTN</name>
<proteinExistence type="predicted"/>
<sequence length="248" mass="26326">MAYPPAPQYPQSPPPGPKTKPWSVTAVVWTQILTAVLLVASGIAMFSVMSSVEDAVTEQLLSDPELADSGLTPDNIGSLMTFTFALVAGVYVVFAVFYVIMALLVNKGNRAGRILSWILSGIGLLCCGIGGLIGQVSSSMTANVNGQEYQDEATQAIEDATPAWVNAIDWATLIVLIVGSLVIIILLAVPASNEFFRKEEPPMGPYMGQPPYGQQPPPQPPQGGQPPYGQQGPEQPPYGQQPPPPPQQ</sequence>
<dbReference type="Proteomes" id="UP000681341">
    <property type="component" value="Unassembled WGS sequence"/>
</dbReference>
<feature type="transmembrane region" description="Helical" evidence="2">
    <location>
        <begin position="79"/>
        <end position="105"/>
    </location>
</feature>
<dbReference type="EMBL" id="JAGFNP010000005">
    <property type="protein sequence ID" value="MBO3733467.1"/>
    <property type="molecule type" value="Genomic_DNA"/>
</dbReference>
<feature type="transmembrane region" description="Helical" evidence="2">
    <location>
        <begin position="170"/>
        <end position="189"/>
    </location>
</feature>
<comment type="caution">
    <text evidence="3">The sequence shown here is derived from an EMBL/GenBank/DDBJ whole genome shotgun (WGS) entry which is preliminary data.</text>
</comment>
<accession>A0ABS3U3W7</accession>
<evidence type="ECO:0008006" key="5">
    <source>
        <dbReference type="Google" id="ProtNLM"/>
    </source>
</evidence>
<keyword evidence="2" id="KW-1133">Transmembrane helix</keyword>
<evidence type="ECO:0000313" key="4">
    <source>
        <dbReference type="Proteomes" id="UP000681341"/>
    </source>
</evidence>
<feature type="region of interest" description="Disordered" evidence="1">
    <location>
        <begin position="200"/>
        <end position="248"/>
    </location>
</feature>